<gene>
    <name evidence="2" type="ORF">B0A55_12967</name>
</gene>
<protein>
    <submittedName>
        <fullName evidence="2">Uncharacterized protein</fullName>
    </submittedName>
</protein>
<organism evidence="2 3">
    <name type="scientific">Friedmanniomyces simplex</name>
    <dbReference type="NCBI Taxonomy" id="329884"/>
    <lineage>
        <taxon>Eukaryota</taxon>
        <taxon>Fungi</taxon>
        <taxon>Dikarya</taxon>
        <taxon>Ascomycota</taxon>
        <taxon>Pezizomycotina</taxon>
        <taxon>Dothideomycetes</taxon>
        <taxon>Dothideomycetidae</taxon>
        <taxon>Mycosphaerellales</taxon>
        <taxon>Teratosphaeriaceae</taxon>
        <taxon>Friedmanniomyces</taxon>
    </lineage>
</organism>
<name>A0A4U0WU35_9PEZI</name>
<evidence type="ECO:0000313" key="2">
    <source>
        <dbReference type="EMBL" id="TKA66186.1"/>
    </source>
</evidence>
<dbReference type="AlphaFoldDB" id="A0A4U0WU35"/>
<dbReference type="Proteomes" id="UP000309340">
    <property type="component" value="Unassembled WGS sequence"/>
</dbReference>
<dbReference type="EMBL" id="NAJQ01000665">
    <property type="protein sequence ID" value="TKA66186.1"/>
    <property type="molecule type" value="Genomic_DNA"/>
</dbReference>
<evidence type="ECO:0000313" key="3">
    <source>
        <dbReference type="Proteomes" id="UP000309340"/>
    </source>
</evidence>
<sequence length="249" mass="27980">MRQAHSPFFFNTKRQTSYCFAMAAGVDFIRFDSDMDTSSTEDVVTEWNTEVQFSGDEDGLSRDVYYWMGKKYFVCVQMQHIASTASAPTSIIDMDSEVQAAQRHYPFTDHLRLMQDQAGPSLPSNFDHTYSGDYEGLMVCIGRNVLGGSRRSKKMMVQSLRRFCGEQVSHHAQSTNSGRQESFPVLRPAVPRSDTPPDGYADPTLAQFAVALKEKGDAMGTSPLYEVKTLRQYPALFRATVSLQGRSFD</sequence>
<accession>A0A4U0WU35</accession>
<feature type="region of interest" description="Disordered" evidence="1">
    <location>
        <begin position="169"/>
        <end position="201"/>
    </location>
</feature>
<dbReference type="OrthoDB" id="3863606at2759"/>
<feature type="compositionally biased region" description="Polar residues" evidence="1">
    <location>
        <begin position="170"/>
        <end position="180"/>
    </location>
</feature>
<evidence type="ECO:0000256" key="1">
    <source>
        <dbReference type="SAM" id="MobiDB-lite"/>
    </source>
</evidence>
<keyword evidence="3" id="KW-1185">Reference proteome</keyword>
<proteinExistence type="predicted"/>
<comment type="caution">
    <text evidence="2">The sequence shown here is derived from an EMBL/GenBank/DDBJ whole genome shotgun (WGS) entry which is preliminary data.</text>
</comment>
<reference evidence="2 3" key="1">
    <citation type="submission" date="2017-03" db="EMBL/GenBank/DDBJ databases">
        <title>Genomes of endolithic fungi from Antarctica.</title>
        <authorList>
            <person name="Coleine C."/>
            <person name="Masonjones S."/>
            <person name="Stajich J.E."/>
        </authorList>
    </citation>
    <scope>NUCLEOTIDE SEQUENCE [LARGE SCALE GENOMIC DNA]</scope>
    <source>
        <strain evidence="2 3">CCFEE 5184</strain>
    </source>
</reference>
<feature type="non-terminal residue" evidence="2">
    <location>
        <position position="249"/>
    </location>
</feature>